<sequence length="96" mass="10828">MGLPVSSFLFLFKNHGVYSFRHLEWFPVIPWNPTRNLPRISIIPVRFPISAWSTFFNSLAPSISSCARWCAGGGCLWTARSLSDEALVLLPEGKME</sequence>
<evidence type="ECO:0000313" key="2">
    <source>
        <dbReference type="Proteomes" id="UP001054252"/>
    </source>
</evidence>
<accession>A0AAV5M5P6</accession>
<reference evidence="1 2" key="1">
    <citation type="journal article" date="2021" name="Commun. Biol.">
        <title>The genome of Shorea leprosula (Dipterocarpaceae) highlights the ecological relevance of drought in aseasonal tropical rainforests.</title>
        <authorList>
            <person name="Ng K.K.S."/>
            <person name="Kobayashi M.J."/>
            <person name="Fawcett J.A."/>
            <person name="Hatakeyama M."/>
            <person name="Paape T."/>
            <person name="Ng C.H."/>
            <person name="Ang C.C."/>
            <person name="Tnah L.H."/>
            <person name="Lee C.T."/>
            <person name="Nishiyama T."/>
            <person name="Sese J."/>
            <person name="O'Brien M.J."/>
            <person name="Copetti D."/>
            <person name="Mohd Noor M.I."/>
            <person name="Ong R.C."/>
            <person name="Putra M."/>
            <person name="Sireger I.Z."/>
            <person name="Indrioko S."/>
            <person name="Kosugi Y."/>
            <person name="Izuno A."/>
            <person name="Isagi Y."/>
            <person name="Lee S.L."/>
            <person name="Shimizu K.K."/>
        </authorList>
    </citation>
    <scope>NUCLEOTIDE SEQUENCE [LARGE SCALE GENOMIC DNA]</scope>
    <source>
        <strain evidence="1">214</strain>
    </source>
</reference>
<gene>
    <name evidence="1" type="ORF">SLEP1_g51107</name>
</gene>
<organism evidence="1 2">
    <name type="scientific">Rubroshorea leprosula</name>
    <dbReference type="NCBI Taxonomy" id="152421"/>
    <lineage>
        <taxon>Eukaryota</taxon>
        <taxon>Viridiplantae</taxon>
        <taxon>Streptophyta</taxon>
        <taxon>Embryophyta</taxon>
        <taxon>Tracheophyta</taxon>
        <taxon>Spermatophyta</taxon>
        <taxon>Magnoliopsida</taxon>
        <taxon>eudicotyledons</taxon>
        <taxon>Gunneridae</taxon>
        <taxon>Pentapetalae</taxon>
        <taxon>rosids</taxon>
        <taxon>malvids</taxon>
        <taxon>Malvales</taxon>
        <taxon>Dipterocarpaceae</taxon>
        <taxon>Rubroshorea</taxon>
    </lineage>
</organism>
<keyword evidence="2" id="KW-1185">Reference proteome</keyword>
<dbReference type="AlphaFoldDB" id="A0AAV5M5P6"/>
<comment type="caution">
    <text evidence="1">The sequence shown here is derived from an EMBL/GenBank/DDBJ whole genome shotgun (WGS) entry which is preliminary data.</text>
</comment>
<dbReference type="Proteomes" id="UP001054252">
    <property type="component" value="Unassembled WGS sequence"/>
</dbReference>
<name>A0AAV5M5P6_9ROSI</name>
<protein>
    <submittedName>
        <fullName evidence="1">Uncharacterized protein</fullName>
    </submittedName>
</protein>
<evidence type="ECO:0000313" key="1">
    <source>
        <dbReference type="EMBL" id="GKV43857.1"/>
    </source>
</evidence>
<dbReference type="EMBL" id="BPVZ01000173">
    <property type="protein sequence ID" value="GKV43857.1"/>
    <property type="molecule type" value="Genomic_DNA"/>
</dbReference>
<proteinExistence type="predicted"/>